<dbReference type="Proteomes" id="UP000886817">
    <property type="component" value="Unassembled WGS sequence"/>
</dbReference>
<reference evidence="1" key="2">
    <citation type="submission" date="2021-04" db="EMBL/GenBank/DDBJ databases">
        <authorList>
            <person name="Gilroy R."/>
        </authorList>
    </citation>
    <scope>NUCLEOTIDE SEQUENCE</scope>
    <source>
        <strain evidence="1">ChiSjej1B19-8411</strain>
    </source>
</reference>
<reference evidence="1" key="1">
    <citation type="journal article" date="2021" name="PeerJ">
        <title>Extensive microbial diversity within the chicken gut microbiome revealed by metagenomics and culture.</title>
        <authorList>
            <person name="Gilroy R."/>
            <person name="Ravi A."/>
            <person name="Getino M."/>
            <person name="Pursley I."/>
            <person name="Horton D.L."/>
            <person name="Alikhan N.F."/>
            <person name="Baker D."/>
            <person name="Gharbi K."/>
            <person name="Hall N."/>
            <person name="Watson M."/>
            <person name="Adriaenssens E.M."/>
            <person name="Foster-Nyarko E."/>
            <person name="Jarju S."/>
            <person name="Secka A."/>
            <person name="Antonio M."/>
            <person name="Oren A."/>
            <person name="Chaudhuri R.R."/>
            <person name="La Ragione R."/>
            <person name="Hildebrand F."/>
            <person name="Pallen M.J."/>
        </authorList>
    </citation>
    <scope>NUCLEOTIDE SEQUENCE</scope>
    <source>
        <strain evidence="1">ChiSjej1B19-8411</strain>
    </source>
</reference>
<evidence type="ECO:0000313" key="1">
    <source>
        <dbReference type="EMBL" id="HIX59528.1"/>
    </source>
</evidence>
<comment type="caution">
    <text evidence="1">The sequence shown here is derived from an EMBL/GenBank/DDBJ whole genome shotgun (WGS) entry which is preliminary data.</text>
</comment>
<dbReference type="Pfam" id="PF07873">
    <property type="entry name" value="YabP"/>
    <property type="match status" value="1"/>
</dbReference>
<evidence type="ECO:0000313" key="2">
    <source>
        <dbReference type="Proteomes" id="UP000886817"/>
    </source>
</evidence>
<dbReference type="InterPro" id="IPR022476">
    <property type="entry name" value="Spore_YabP/YqfC"/>
</dbReference>
<dbReference type="InterPro" id="IPR012504">
    <property type="entry name" value="Spore_YabP"/>
</dbReference>
<organism evidence="1 2">
    <name type="scientific">Candidatus Blautia gallistercoris</name>
    <dbReference type="NCBI Taxonomy" id="2838490"/>
    <lineage>
        <taxon>Bacteria</taxon>
        <taxon>Bacillati</taxon>
        <taxon>Bacillota</taxon>
        <taxon>Clostridia</taxon>
        <taxon>Lachnospirales</taxon>
        <taxon>Lachnospiraceae</taxon>
        <taxon>Blautia</taxon>
    </lineage>
</organism>
<dbReference type="GO" id="GO:0030435">
    <property type="term" value="P:sporulation resulting in formation of a cellular spore"/>
    <property type="evidence" value="ECO:0007669"/>
    <property type="project" value="InterPro"/>
</dbReference>
<sequence>MQHRFVLEKRSRGQVSGVKDVRSFDEKVILLATEEGQITIKGEGLHVNLLDLEKGEVELSGKVDSVVYGERKGSGRKNESLMKRLFQ</sequence>
<dbReference type="AlphaFoldDB" id="A0A9D2B383"/>
<dbReference type="PIRSF" id="PIRSF011576">
    <property type="entry name" value="YabP"/>
    <property type="match status" value="1"/>
</dbReference>
<protein>
    <submittedName>
        <fullName evidence="1">Sporulation protein YabP</fullName>
    </submittedName>
</protein>
<gene>
    <name evidence="1" type="primary">yabP</name>
    <name evidence="1" type="ORF">IAA45_07430</name>
</gene>
<dbReference type="EMBL" id="DXEX01000159">
    <property type="protein sequence ID" value="HIX59528.1"/>
    <property type="molecule type" value="Genomic_DNA"/>
</dbReference>
<name>A0A9D2B383_9FIRM</name>
<proteinExistence type="predicted"/>
<dbReference type="Gene3D" id="2.60.40.2000">
    <property type="match status" value="1"/>
</dbReference>
<dbReference type="NCBIfam" id="TIGR02892">
    <property type="entry name" value="spore_yabP"/>
    <property type="match status" value="1"/>
</dbReference>
<dbReference type="InterPro" id="IPR038705">
    <property type="entry name" value="YabP_sf"/>
</dbReference>
<accession>A0A9D2B383</accession>